<evidence type="ECO:0000259" key="4">
    <source>
        <dbReference type="PROSITE" id="PS50280"/>
    </source>
</evidence>
<evidence type="ECO:0000256" key="3">
    <source>
        <dbReference type="ARBA" id="ARBA00022679"/>
    </source>
</evidence>
<evidence type="ECO:0000313" key="5">
    <source>
        <dbReference type="EMBL" id="CAD9249163.1"/>
    </source>
</evidence>
<dbReference type="InterPro" id="IPR029063">
    <property type="entry name" value="SAM-dependent_MTases_sf"/>
</dbReference>
<dbReference type="InterPro" id="IPR001214">
    <property type="entry name" value="SET_dom"/>
</dbReference>
<dbReference type="Pfam" id="PF00856">
    <property type="entry name" value="SET"/>
    <property type="match status" value="1"/>
</dbReference>
<dbReference type="PROSITE" id="PS50280">
    <property type="entry name" value="SET"/>
    <property type="match status" value="1"/>
</dbReference>
<keyword evidence="2" id="KW-0489">Methyltransferase</keyword>
<keyword evidence="3" id="KW-0808">Transferase</keyword>
<dbReference type="InterPro" id="IPR051419">
    <property type="entry name" value="Lys/N-term_MeTrsfase_sf"/>
</dbReference>
<dbReference type="Gene3D" id="2.170.270.10">
    <property type="entry name" value="SET domain"/>
    <property type="match status" value="1"/>
</dbReference>
<evidence type="ECO:0000256" key="2">
    <source>
        <dbReference type="ARBA" id="ARBA00022603"/>
    </source>
</evidence>
<dbReference type="SUPFAM" id="SSF53335">
    <property type="entry name" value="S-adenosyl-L-methionine-dependent methyltransferases"/>
    <property type="match status" value="1"/>
</dbReference>
<evidence type="ECO:0000256" key="1">
    <source>
        <dbReference type="ARBA" id="ARBA00008361"/>
    </source>
</evidence>
<dbReference type="InterPro" id="IPR046341">
    <property type="entry name" value="SET_dom_sf"/>
</dbReference>
<accession>A0A7S1XP37</accession>
<reference evidence="5" key="1">
    <citation type="submission" date="2021-01" db="EMBL/GenBank/DDBJ databases">
        <authorList>
            <person name="Corre E."/>
            <person name="Pelletier E."/>
            <person name="Niang G."/>
            <person name="Scheremetjew M."/>
            <person name="Finn R."/>
            <person name="Kale V."/>
            <person name="Holt S."/>
            <person name="Cochrane G."/>
            <person name="Meng A."/>
            <person name="Brown T."/>
            <person name="Cohen L."/>
        </authorList>
    </citation>
    <scope>NUCLEOTIDE SEQUENCE</scope>
    <source>
        <strain evidence="5">CCMP2877</strain>
    </source>
</reference>
<dbReference type="CDD" id="cd02440">
    <property type="entry name" value="AdoMet_MTases"/>
    <property type="match status" value="1"/>
</dbReference>
<dbReference type="Gene3D" id="3.40.50.150">
    <property type="entry name" value="Vaccinia Virus protein VP39"/>
    <property type="match status" value="1"/>
</dbReference>
<dbReference type="AlphaFoldDB" id="A0A7S1XP37"/>
<proteinExistence type="inferred from homology"/>
<organism evidence="5">
    <name type="scientific">Phaeomonas parva</name>
    <dbReference type="NCBI Taxonomy" id="124430"/>
    <lineage>
        <taxon>Eukaryota</taxon>
        <taxon>Sar</taxon>
        <taxon>Stramenopiles</taxon>
        <taxon>Ochrophyta</taxon>
        <taxon>Pinguiophyceae</taxon>
        <taxon>Pinguiochrysidales</taxon>
        <taxon>Pinguiochrysidaceae</taxon>
        <taxon>Phaeomonas</taxon>
    </lineage>
</organism>
<dbReference type="GO" id="GO:0008168">
    <property type="term" value="F:methyltransferase activity"/>
    <property type="evidence" value="ECO:0007669"/>
    <property type="project" value="UniProtKB-KW"/>
</dbReference>
<gene>
    <name evidence="5" type="ORF">PPAR1163_LOCUS7523</name>
</gene>
<name>A0A7S1XP37_9STRA</name>
<dbReference type="EMBL" id="HBGJ01012000">
    <property type="protein sequence ID" value="CAD9249163.1"/>
    <property type="molecule type" value="Transcribed_RNA"/>
</dbReference>
<dbReference type="GO" id="GO:0032259">
    <property type="term" value="P:methylation"/>
    <property type="evidence" value="ECO:0007669"/>
    <property type="project" value="UniProtKB-KW"/>
</dbReference>
<dbReference type="PANTHER" id="PTHR12176">
    <property type="entry name" value="SAM-DEPENDENT METHYLTRANSFERASE SUPERFAMILY PROTEIN"/>
    <property type="match status" value="1"/>
</dbReference>
<comment type="similarity">
    <text evidence="1">Belongs to the methyltransferase superfamily.</text>
</comment>
<feature type="domain" description="SET" evidence="4">
    <location>
        <begin position="273"/>
        <end position="372"/>
    </location>
</feature>
<sequence>MARRHLGASLASVTKALGQWEAGWRSVQAEAKGPGAHFSKPEHWDAFYEKKARATTDPRAFEWYLDLDEAGPEVIAALRRSPAPTLNPIPHPNPRRNLNLDDLDLGMEVLHVGCGFSGLGAHIASGLGPPTRVVNVDAAPFVVAEMQNRATTQLPKELLKRCRWESWDLGTTPAAAAGHKASYDAVVDKGFLCATLFGGYGHAAVCLWGCIEALRPGGVLLQIAEDPPEQRLDLLRAALPSRSWEVTSTALEGTSGFTYYLYGCRHITGTLSSRCAVVSDGDMSGLVACIGIDAGEVVMEERAAAVWPEPNPFTIQRGPGVHLELAGDMYFTNHSFDPSCEVRFVEDDDDLTLQLVALRRIEIADAITYNYETTEANLMAPFVDAATGQPVEGWSETPST</sequence>
<dbReference type="SUPFAM" id="SSF82199">
    <property type="entry name" value="SET domain"/>
    <property type="match status" value="1"/>
</dbReference>
<protein>
    <recommendedName>
        <fullName evidence="4">SET domain-containing protein</fullName>
    </recommendedName>
</protein>